<accession>A0A327X1I6</accession>
<gene>
    <name evidence="2" type="ORF">LX87_01677</name>
</gene>
<dbReference type="OrthoDB" id="1438710at2"/>
<name>A0A327X1I6_LARAB</name>
<dbReference type="Pfam" id="PF20205">
    <property type="entry name" value="DUF6567"/>
    <property type="match status" value="1"/>
</dbReference>
<protein>
    <recommendedName>
        <fullName evidence="4">Lipoprotein</fullName>
    </recommendedName>
</protein>
<evidence type="ECO:0000313" key="3">
    <source>
        <dbReference type="Proteomes" id="UP000248790"/>
    </source>
</evidence>
<feature type="chain" id="PRO_5016405714" description="Lipoprotein" evidence="1">
    <location>
        <begin position="21"/>
        <end position="113"/>
    </location>
</feature>
<evidence type="ECO:0000313" key="2">
    <source>
        <dbReference type="EMBL" id="RAJ99979.1"/>
    </source>
</evidence>
<feature type="signal peptide" evidence="1">
    <location>
        <begin position="1"/>
        <end position="20"/>
    </location>
</feature>
<organism evidence="2 3">
    <name type="scientific">Larkinella arboricola</name>
    <dbReference type="NCBI Taxonomy" id="643671"/>
    <lineage>
        <taxon>Bacteria</taxon>
        <taxon>Pseudomonadati</taxon>
        <taxon>Bacteroidota</taxon>
        <taxon>Cytophagia</taxon>
        <taxon>Cytophagales</taxon>
        <taxon>Spirosomataceae</taxon>
        <taxon>Larkinella</taxon>
    </lineage>
</organism>
<dbReference type="InterPro" id="IPR046697">
    <property type="entry name" value="DUF6567"/>
</dbReference>
<reference evidence="2 3" key="1">
    <citation type="submission" date="2018-06" db="EMBL/GenBank/DDBJ databases">
        <title>Genomic Encyclopedia of Archaeal and Bacterial Type Strains, Phase II (KMG-II): from individual species to whole genera.</title>
        <authorList>
            <person name="Goeker M."/>
        </authorList>
    </citation>
    <scope>NUCLEOTIDE SEQUENCE [LARGE SCALE GENOMIC DNA]</scope>
    <source>
        <strain evidence="2 3">DSM 21851</strain>
    </source>
</reference>
<comment type="caution">
    <text evidence="2">The sequence shown here is derived from an EMBL/GenBank/DDBJ whole genome shotgun (WGS) entry which is preliminary data.</text>
</comment>
<sequence length="113" mass="12192">MKYLAFFLLLSLCFSSCAFHSGVMTGSASLSQPNFRVTQQSVSGSSKTTKILGFGGLMKTALVAEAKKDLVQKAGVTDRQALANVAVDFKTSLVFFVIVQRCTVTADVIEFNR</sequence>
<proteinExistence type="predicted"/>
<dbReference type="EMBL" id="QLMC01000002">
    <property type="protein sequence ID" value="RAJ99979.1"/>
    <property type="molecule type" value="Genomic_DNA"/>
</dbReference>
<dbReference type="Proteomes" id="UP000248790">
    <property type="component" value="Unassembled WGS sequence"/>
</dbReference>
<dbReference type="AlphaFoldDB" id="A0A327X1I6"/>
<evidence type="ECO:0000256" key="1">
    <source>
        <dbReference type="SAM" id="SignalP"/>
    </source>
</evidence>
<keyword evidence="3" id="KW-1185">Reference proteome</keyword>
<keyword evidence="1" id="KW-0732">Signal</keyword>
<evidence type="ECO:0008006" key="4">
    <source>
        <dbReference type="Google" id="ProtNLM"/>
    </source>
</evidence>
<dbReference type="RefSeq" id="WP_111627765.1">
    <property type="nucleotide sequence ID" value="NZ_QLMC01000002.1"/>
</dbReference>